<feature type="non-terminal residue" evidence="1">
    <location>
        <position position="1"/>
    </location>
</feature>
<dbReference type="OrthoDB" id="10325508at2759"/>
<organism evidence="1 2">
    <name type="scientific">Glonium stellatum</name>
    <dbReference type="NCBI Taxonomy" id="574774"/>
    <lineage>
        <taxon>Eukaryota</taxon>
        <taxon>Fungi</taxon>
        <taxon>Dikarya</taxon>
        <taxon>Ascomycota</taxon>
        <taxon>Pezizomycotina</taxon>
        <taxon>Dothideomycetes</taxon>
        <taxon>Pleosporomycetidae</taxon>
        <taxon>Gloniales</taxon>
        <taxon>Gloniaceae</taxon>
        <taxon>Glonium</taxon>
    </lineage>
</organism>
<protein>
    <recommendedName>
        <fullName evidence="3">F-box domain-containing protein</fullName>
    </recommendedName>
</protein>
<gene>
    <name evidence="1" type="ORF">AOQ84DRAFT_415937</name>
</gene>
<name>A0A8E2JP95_9PEZI</name>
<reference evidence="1 2" key="1">
    <citation type="journal article" date="2016" name="Nat. Commun.">
        <title>Ectomycorrhizal ecology is imprinted in the genome of the dominant symbiotic fungus Cenococcum geophilum.</title>
        <authorList>
            <consortium name="DOE Joint Genome Institute"/>
            <person name="Peter M."/>
            <person name="Kohler A."/>
            <person name="Ohm R.A."/>
            <person name="Kuo A."/>
            <person name="Krutzmann J."/>
            <person name="Morin E."/>
            <person name="Arend M."/>
            <person name="Barry K.W."/>
            <person name="Binder M."/>
            <person name="Choi C."/>
            <person name="Clum A."/>
            <person name="Copeland A."/>
            <person name="Grisel N."/>
            <person name="Haridas S."/>
            <person name="Kipfer T."/>
            <person name="LaButti K."/>
            <person name="Lindquist E."/>
            <person name="Lipzen A."/>
            <person name="Maire R."/>
            <person name="Meier B."/>
            <person name="Mihaltcheva S."/>
            <person name="Molinier V."/>
            <person name="Murat C."/>
            <person name="Poggeler S."/>
            <person name="Quandt C.A."/>
            <person name="Sperisen C."/>
            <person name="Tritt A."/>
            <person name="Tisserant E."/>
            <person name="Crous P.W."/>
            <person name="Henrissat B."/>
            <person name="Nehls U."/>
            <person name="Egli S."/>
            <person name="Spatafora J.W."/>
            <person name="Grigoriev I.V."/>
            <person name="Martin F.M."/>
        </authorList>
    </citation>
    <scope>NUCLEOTIDE SEQUENCE [LARGE SCALE GENOMIC DNA]</scope>
    <source>
        <strain evidence="1 2">CBS 207.34</strain>
    </source>
</reference>
<evidence type="ECO:0008006" key="3">
    <source>
        <dbReference type="Google" id="ProtNLM"/>
    </source>
</evidence>
<dbReference type="EMBL" id="KV750472">
    <property type="protein sequence ID" value="OCL04559.1"/>
    <property type="molecule type" value="Genomic_DNA"/>
</dbReference>
<evidence type="ECO:0000313" key="1">
    <source>
        <dbReference type="EMBL" id="OCL04559.1"/>
    </source>
</evidence>
<accession>A0A8E2JP95</accession>
<dbReference type="Proteomes" id="UP000250140">
    <property type="component" value="Unassembled WGS sequence"/>
</dbReference>
<sequence>EHKKGSWRTQFGWTFPSRYSSLRTDSRFKSANKPLMRPYIDGDSNMSPSISSITPTAHDSTNVPDPSGLLSYADRVHAVRLQCPIHSKPVGFFAIHPALSREDYLELPLCLCDTYEMSSDPANVELLQMNGERPLTLLAHFRHLPKELQLEILSYVDPTSLFIAIHVYPDIARLFTYFESSLKAHIVERQFARASQIFTLQKCDWTTSYNKYLWPPHCTPYYLLHLSYMQDATSLIANFFVAHFSTCFSTFEDFSSEILDLWLFFCTSPNCTDPVREGWNYIGSLDVARRHSLIRMIILLSRAIRRLYPIIWPSNFPVRYVQEFSYPTTLPILEHIYIYLTLNCLRESMYNVLKLFYDHHAKSIPIVEKIFGFEKLWNRAVYTCASSYDHNLLILSRKTYIIRYVGDRTNGHMLLYPPSRSVHSEAAIAEITTNPATNVQYVVEDLVGHNEWMALQIATRLLPKTPLNWAHFCSRMPRLRPSFAHPRGLGWRWWQWHRSQFSERYGVGISRMFEIEELRGQLERDKAKLRRDMELARIYRNLNVPFLVAHEDGSLFLRSQTSDVSVIDHW</sequence>
<proteinExistence type="predicted"/>
<keyword evidence="2" id="KW-1185">Reference proteome</keyword>
<evidence type="ECO:0000313" key="2">
    <source>
        <dbReference type="Proteomes" id="UP000250140"/>
    </source>
</evidence>
<dbReference type="AlphaFoldDB" id="A0A8E2JP95"/>